<proteinExistence type="predicted"/>
<keyword evidence="2" id="KW-1185">Reference proteome</keyword>
<dbReference type="Proteomes" id="UP000284824">
    <property type="component" value="Unassembled WGS sequence"/>
</dbReference>
<dbReference type="EMBL" id="SAUN01000001">
    <property type="protein sequence ID" value="RVX45519.1"/>
    <property type="molecule type" value="Genomic_DNA"/>
</dbReference>
<evidence type="ECO:0000313" key="2">
    <source>
        <dbReference type="Proteomes" id="UP000284824"/>
    </source>
</evidence>
<gene>
    <name evidence="1" type="ORF">EDD27_8324</name>
</gene>
<protein>
    <recommendedName>
        <fullName evidence="3">Dodecin domain-containing protein</fullName>
    </recommendedName>
</protein>
<accession>A0A438MI10</accession>
<reference evidence="1 2" key="1">
    <citation type="submission" date="2019-01" db="EMBL/GenBank/DDBJ databases">
        <title>Sequencing the genomes of 1000 actinobacteria strains.</title>
        <authorList>
            <person name="Klenk H.-P."/>
        </authorList>
    </citation>
    <scope>NUCLEOTIDE SEQUENCE [LARGE SCALE GENOMIC DNA]</scope>
    <source>
        <strain evidence="1 2">DSM 43925</strain>
    </source>
</reference>
<name>A0A438MI10_9ACTN</name>
<comment type="caution">
    <text evidence="1">The sequence shown here is derived from an EMBL/GenBank/DDBJ whole genome shotgun (WGS) entry which is preliminary data.</text>
</comment>
<organism evidence="1 2">
    <name type="scientific">Nonomuraea polychroma</name>
    <dbReference type="NCBI Taxonomy" id="46176"/>
    <lineage>
        <taxon>Bacteria</taxon>
        <taxon>Bacillati</taxon>
        <taxon>Actinomycetota</taxon>
        <taxon>Actinomycetes</taxon>
        <taxon>Streptosporangiales</taxon>
        <taxon>Streptosporangiaceae</taxon>
        <taxon>Nonomuraea</taxon>
    </lineage>
</organism>
<sequence length="67" mass="7416">MSVTRFPLTLRVTVSGANPDEIRENARAQAHDFFGPDAELDVISAEAELLAEPVTRYRATVAFRRVA</sequence>
<dbReference type="RefSeq" id="WP_127937134.1">
    <property type="nucleotide sequence ID" value="NZ_SAUN01000001.1"/>
</dbReference>
<dbReference type="AlphaFoldDB" id="A0A438MI10"/>
<evidence type="ECO:0008006" key="3">
    <source>
        <dbReference type="Google" id="ProtNLM"/>
    </source>
</evidence>
<dbReference type="OrthoDB" id="3539552at2"/>
<evidence type="ECO:0000313" key="1">
    <source>
        <dbReference type="EMBL" id="RVX45519.1"/>
    </source>
</evidence>